<keyword evidence="1" id="KW-0614">Plasmid</keyword>
<evidence type="ECO:0000313" key="1">
    <source>
        <dbReference type="EMBL" id="WBA10144.1"/>
    </source>
</evidence>
<accession>A0AA47LSS7</accession>
<reference evidence="1" key="1">
    <citation type="submission" date="2022-09" db="EMBL/GenBank/DDBJ databases">
        <authorList>
            <person name="Li Z.-J."/>
        </authorList>
    </citation>
    <scope>NUCLEOTIDE SEQUENCE</scope>
    <source>
        <strain evidence="1">TGB11</strain>
        <plasmid evidence="1">unnamed</plasmid>
    </source>
</reference>
<protein>
    <submittedName>
        <fullName evidence="1">DUF3010 family protein</fullName>
    </submittedName>
</protein>
<evidence type="ECO:0000313" key="2">
    <source>
        <dbReference type="Proteomes" id="UP001164748"/>
    </source>
</evidence>
<dbReference type="AlphaFoldDB" id="A0AA47LSS7"/>
<dbReference type="InterPro" id="IPR021378">
    <property type="entry name" value="DUF3010"/>
</dbReference>
<dbReference type="RefSeq" id="WP_269580180.1">
    <property type="nucleotide sequence ID" value="NZ_CP114589.1"/>
</dbReference>
<organism evidence="1 2">
    <name type="scientific">Salinivibrio kushneri</name>
    <dbReference type="NCBI Taxonomy" id="1908198"/>
    <lineage>
        <taxon>Bacteria</taxon>
        <taxon>Pseudomonadati</taxon>
        <taxon>Pseudomonadota</taxon>
        <taxon>Gammaproteobacteria</taxon>
        <taxon>Vibrionales</taxon>
        <taxon>Vibrionaceae</taxon>
        <taxon>Salinivibrio</taxon>
    </lineage>
</organism>
<proteinExistence type="predicted"/>
<geneLocation type="plasmid" evidence="1 2">
    <name>unnamed</name>
</geneLocation>
<gene>
    <name evidence="1" type="ORF">N8M53_15160</name>
</gene>
<name>A0AA47LSS7_9GAMM</name>
<dbReference type="EMBL" id="CP114589">
    <property type="protein sequence ID" value="WBA10144.1"/>
    <property type="molecule type" value="Genomic_DNA"/>
</dbReference>
<dbReference type="Proteomes" id="UP001164748">
    <property type="component" value="Plasmid unnamed"/>
</dbReference>
<sequence>MRVCAVDLKANEANIVLLDSDNDLFSVPECRAKKITLPSPEAQESIQHFHRTMSKLIEDYQVDKIVIRERQTKGKFAGSSAGFKMEAALQLIEGVDAEVFSSSVMKQTLKRHPIDVNLKELGLKQFQENAFLTACAYCNKDKK</sequence>
<dbReference type="Pfam" id="PF11215">
    <property type="entry name" value="DUF3010"/>
    <property type="match status" value="1"/>
</dbReference>